<dbReference type="EMBL" id="JAXCGZ010019079">
    <property type="protein sequence ID" value="KAK7066655.1"/>
    <property type="molecule type" value="Genomic_DNA"/>
</dbReference>
<reference evidence="1 2" key="1">
    <citation type="submission" date="2023-11" db="EMBL/GenBank/DDBJ databases">
        <title>Halocaridina rubra genome assembly.</title>
        <authorList>
            <person name="Smith C."/>
        </authorList>
    </citation>
    <scope>NUCLEOTIDE SEQUENCE [LARGE SCALE GENOMIC DNA]</scope>
    <source>
        <strain evidence="1">EP-1</strain>
        <tissue evidence="1">Whole</tissue>
    </source>
</reference>
<evidence type="ECO:0000313" key="2">
    <source>
        <dbReference type="Proteomes" id="UP001381693"/>
    </source>
</evidence>
<dbReference type="Proteomes" id="UP001381693">
    <property type="component" value="Unassembled WGS sequence"/>
</dbReference>
<evidence type="ECO:0000313" key="1">
    <source>
        <dbReference type="EMBL" id="KAK7066655.1"/>
    </source>
</evidence>
<gene>
    <name evidence="1" type="ORF">SK128_024466</name>
</gene>
<protein>
    <submittedName>
        <fullName evidence="1">Uncharacterized protein</fullName>
    </submittedName>
</protein>
<sequence length="63" mass="7424">MFFGQDVNVEHMAETSRGHDPIHQCAESIRHCLLEYDFDLQDQFCDKNDLKTAWENTKIPELL</sequence>
<dbReference type="AlphaFoldDB" id="A0AAN8ZZH6"/>
<proteinExistence type="predicted"/>
<accession>A0AAN8ZZH6</accession>
<organism evidence="1 2">
    <name type="scientific">Halocaridina rubra</name>
    <name type="common">Hawaiian red shrimp</name>
    <dbReference type="NCBI Taxonomy" id="373956"/>
    <lineage>
        <taxon>Eukaryota</taxon>
        <taxon>Metazoa</taxon>
        <taxon>Ecdysozoa</taxon>
        <taxon>Arthropoda</taxon>
        <taxon>Crustacea</taxon>
        <taxon>Multicrustacea</taxon>
        <taxon>Malacostraca</taxon>
        <taxon>Eumalacostraca</taxon>
        <taxon>Eucarida</taxon>
        <taxon>Decapoda</taxon>
        <taxon>Pleocyemata</taxon>
        <taxon>Caridea</taxon>
        <taxon>Atyoidea</taxon>
        <taxon>Atyidae</taxon>
        <taxon>Halocaridina</taxon>
    </lineage>
</organism>
<keyword evidence="2" id="KW-1185">Reference proteome</keyword>
<feature type="non-terminal residue" evidence="1">
    <location>
        <position position="63"/>
    </location>
</feature>
<comment type="caution">
    <text evidence="1">The sequence shown here is derived from an EMBL/GenBank/DDBJ whole genome shotgun (WGS) entry which is preliminary data.</text>
</comment>
<name>A0AAN8ZZH6_HALRR</name>